<evidence type="ECO:0000256" key="1">
    <source>
        <dbReference type="ARBA" id="ARBA00004123"/>
    </source>
</evidence>
<dbReference type="OrthoDB" id="8191639at2759"/>
<dbReference type="GO" id="GO:0006364">
    <property type="term" value="P:rRNA processing"/>
    <property type="evidence" value="ECO:0007669"/>
    <property type="project" value="InterPro"/>
</dbReference>
<comment type="similarity">
    <text evidence="2">Belongs to the REXO4 family.</text>
</comment>
<dbReference type="GO" id="GO:0005634">
    <property type="term" value="C:nucleus"/>
    <property type="evidence" value="ECO:0007669"/>
    <property type="project" value="UniProtKB-SubCell"/>
</dbReference>
<name>A0A200QAS4_MACCD</name>
<evidence type="ECO:0000256" key="3">
    <source>
        <dbReference type="ARBA" id="ARBA00016937"/>
    </source>
</evidence>
<dbReference type="PANTHER" id="PTHR12801">
    <property type="entry name" value="RNA EXONUCLEASE REXO1 / RECO3 FAMILY MEMBER-RELATED"/>
    <property type="match status" value="1"/>
</dbReference>
<dbReference type="GO" id="GO:0003676">
    <property type="term" value="F:nucleic acid binding"/>
    <property type="evidence" value="ECO:0007669"/>
    <property type="project" value="InterPro"/>
</dbReference>
<evidence type="ECO:0000256" key="6">
    <source>
        <dbReference type="ARBA" id="ARBA00022839"/>
    </source>
</evidence>
<dbReference type="STRING" id="56857.A0A200QAS4"/>
<dbReference type="InParanoid" id="A0A200QAS4"/>
<dbReference type="GO" id="GO:0008408">
    <property type="term" value="F:3'-5' exonuclease activity"/>
    <property type="evidence" value="ECO:0007669"/>
    <property type="project" value="InterPro"/>
</dbReference>
<evidence type="ECO:0000256" key="5">
    <source>
        <dbReference type="ARBA" id="ARBA00022801"/>
    </source>
</evidence>
<evidence type="ECO:0000313" key="9">
    <source>
        <dbReference type="EMBL" id="OVA07592.1"/>
    </source>
</evidence>
<dbReference type="InterPro" id="IPR047021">
    <property type="entry name" value="REXO1/3/4-like"/>
</dbReference>
<dbReference type="InterPro" id="IPR012337">
    <property type="entry name" value="RNaseH-like_sf"/>
</dbReference>
<dbReference type="SMART" id="SM00479">
    <property type="entry name" value="EXOIII"/>
    <property type="match status" value="1"/>
</dbReference>
<keyword evidence="6 9" id="KW-0269">Exonuclease</keyword>
<keyword evidence="10" id="KW-1185">Reference proteome</keyword>
<comment type="subcellular location">
    <subcellularLocation>
        <location evidence="1">Nucleus</location>
    </subcellularLocation>
</comment>
<comment type="caution">
    <text evidence="9">The sequence shown here is derived from an EMBL/GenBank/DDBJ whole genome shotgun (WGS) entry which is preliminary data.</text>
</comment>
<keyword evidence="5" id="KW-0378">Hydrolase</keyword>
<keyword evidence="4" id="KW-0540">Nuclease</keyword>
<evidence type="ECO:0000256" key="7">
    <source>
        <dbReference type="ARBA" id="ARBA00023242"/>
    </source>
</evidence>
<dbReference type="CDD" id="cd06144">
    <property type="entry name" value="REX4_like"/>
    <property type="match status" value="1"/>
</dbReference>
<dbReference type="EMBL" id="MVGT01002455">
    <property type="protein sequence ID" value="OVA07592.1"/>
    <property type="molecule type" value="Genomic_DNA"/>
</dbReference>
<organism evidence="9 10">
    <name type="scientific">Macleaya cordata</name>
    <name type="common">Five-seeded plume-poppy</name>
    <name type="synonym">Bocconia cordata</name>
    <dbReference type="NCBI Taxonomy" id="56857"/>
    <lineage>
        <taxon>Eukaryota</taxon>
        <taxon>Viridiplantae</taxon>
        <taxon>Streptophyta</taxon>
        <taxon>Embryophyta</taxon>
        <taxon>Tracheophyta</taxon>
        <taxon>Spermatophyta</taxon>
        <taxon>Magnoliopsida</taxon>
        <taxon>Ranunculales</taxon>
        <taxon>Papaveraceae</taxon>
        <taxon>Papaveroideae</taxon>
        <taxon>Macleaya</taxon>
    </lineage>
</organism>
<dbReference type="Gene3D" id="3.30.420.10">
    <property type="entry name" value="Ribonuclease H-like superfamily/Ribonuclease H"/>
    <property type="match status" value="1"/>
</dbReference>
<dbReference type="InterPro" id="IPR013520">
    <property type="entry name" value="Ribonucl_H"/>
</dbReference>
<gene>
    <name evidence="9" type="ORF">BVC80_8965g22</name>
</gene>
<evidence type="ECO:0000256" key="2">
    <source>
        <dbReference type="ARBA" id="ARBA00010489"/>
    </source>
</evidence>
<accession>A0A200QAS4</accession>
<dbReference type="AlphaFoldDB" id="A0A200QAS4"/>
<dbReference type="InterPro" id="IPR036397">
    <property type="entry name" value="RNaseH_sf"/>
</dbReference>
<proteinExistence type="inferred from homology"/>
<evidence type="ECO:0000313" key="10">
    <source>
        <dbReference type="Proteomes" id="UP000195402"/>
    </source>
</evidence>
<keyword evidence="7" id="KW-0539">Nucleus</keyword>
<protein>
    <recommendedName>
        <fullName evidence="3">RNA exonuclease 4</fullName>
    </recommendedName>
</protein>
<dbReference type="InterPro" id="IPR037431">
    <property type="entry name" value="REX4_DEDDh_dom"/>
</dbReference>
<dbReference type="PANTHER" id="PTHR12801:SF122">
    <property type="entry name" value="RNA EXONUCLEASE 4"/>
    <property type="match status" value="1"/>
</dbReference>
<evidence type="ECO:0000256" key="4">
    <source>
        <dbReference type="ARBA" id="ARBA00022722"/>
    </source>
</evidence>
<sequence>MRTSFHSVHEPICGVCSKHFRYFESLREHFIGLKPKAECARVFGTQGCNLCLTILDSPNSLRLHRSTCHQLSLVTPGLLNQMTNLIINDDFKIKIDNAGKAIIRSSCPHQVVALGCKMVGGGNDGLVDLCARVCLTDEDGNIIFHTYVKPQMPITNYRFRTTGIRPENIRDAMPLRQIQQKIQDLLCNGEQIRRTIRSGSSGGKAASRMILVGYDLDHSLECLGIEYPEHLIRDTAKYPPLMKTNKLPNTLKYLAQAYLGNDIQITGIQENPYEDCVATMKLYQRMRSQVHHLVEEYPMATDPQNRNSFAVSKQNELERMTPDALLKISRSDYYCWCLDNLK</sequence>
<reference evidence="9 10" key="1">
    <citation type="journal article" date="2017" name="Mol. Plant">
        <title>The Genome of Medicinal Plant Macleaya cordata Provides New Insights into Benzylisoquinoline Alkaloids Metabolism.</title>
        <authorList>
            <person name="Liu X."/>
            <person name="Liu Y."/>
            <person name="Huang P."/>
            <person name="Ma Y."/>
            <person name="Qing Z."/>
            <person name="Tang Q."/>
            <person name="Cao H."/>
            <person name="Cheng P."/>
            <person name="Zheng Y."/>
            <person name="Yuan Z."/>
            <person name="Zhou Y."/>
            <person name="Liu J."/>
            <person name="Tang Z."/>
            <person name="Zhuo Y."/>
            <person name="Zhang Y."/>
            <person name="Yu L."/>
            <person name="Huang J."/>
            <person name="Yang P."/>
            <person name="Peng Q."/>
            <person name="Zhang J."/>
            <person name="Jiang W."/>
            <person name="Zhang Z."/>
            <person name="Lin K."/>
            <person name="Ro D.K."/>
            <person name="Chen X."/>
            <person name="Xiong X."/>
            <person name="Shang Y."/>
            <person name="Huang S."/>
            <person name="Zeng J."/>
        </authorList>
    </citation>
    <scope>NUCLEOTIDE SEQUENCE [LARGE SCALE GENOMIC DNA]</scope>
    <source>
        <strain evidence="10">cv. BLH2017</strain>
        <tissue evidence="9">Root</tissue>
    </source>
</reference>
<feature type="domain" description="Exonuclease" evidence="8">
    <location>
        <begin position="110"/>
        <end position="292"/>
    </location>
</feature>
<evidence type="ECO:0000259" key="8">
    <source>
        <dbReference type="SMART" id="SM00479"/>
    </source>
</evidence>
<dbReference type="SUPFAM" id="SSF53098">
    <property type="entry name" value="Ribonuclease H-like"/>
    <property type="match status" value="1"/>
</dbReference>
<dbReference type="Proteomes" id="UP000195402">
    <property type="component" value="Unassembled WGS sequence"/>
</dbReference>